<dbReference type="PANTHER" id="PTHR23097">
    <property type="entry name" value="TUMOR NECROSIS FACTOR RECEPTOR SUPERFAMILY MEMBER"/>
    <property type="match status" value="1"/>
</dbReference>
<dbReference type="InterPro" id="IPR048522">
    <property type="entry name" value="Death_3_fish"/>
</dbReference>
<reference evidence="12" key="1">
    <citation type="submission" date="2025-08" db="UniProtKB">
        <authorList>
            <consortium name="RefSeq"/>
        </authorList>
    </citation>
    <scope>IDENTIFICATION</scope>
</reference>
<dbReference type="Gene3D" id="2.10.50.10">
    <property type="entry name" value="Tumor Necrosis Factor Receptor, subunit A, domain 2"/>
    <property type="match status" value="3"/>
</dbReference>
<dbReference type="Pfam" id="PF21733">
    <property type="entry name" value="Death_3"/>
    <property type="match status" value="1"/>
</dbReference>
<evidence type="ECO:0000256" key="3">
    <source>
        <dbReference type="ARBA" id="ARBA00022703"/>
    </source>
</evidence>
<feature type="chain" id="PRO_5026976610" evidence="9">
    <location>
        <begin position="19"/>
        <end position="310"/>
    </location>
</feature>
<accession>A0A6J2QNE5</accession>
<feature type="disulfide bond" evidence="8">
    <location>
        <begin position="87"/>
        <end position="105"/>
    </location>
</feature>
<dbReference type="AlphaFoldDB" id="A0A6J2QNE5"/>
<evidence type="ECO:0000313" key="11">
    <source>
        <dbReference type="Proteomes" id="UP000504630"/>
    </source>
</evidence>
<dbReference type="SMART" id="SM00208">
    <property type="entry name" value="TNFR"/>
    <property type="match status" value="4"/>
</dbReference>
<comment type="subcellular location">
    <subcellularLocation>
        <location evidence="1">Secreted</location>
    </subcellularLocation>
</comment>
<feature type="disulfide bond" evidence="8">
    <location>
        <begin position="84"/>
        <end position="97"/>
    </location>
</feature>
<gene>
    <name evidence="12" type="primary">LOC115015822</name>
</gene>
<dbReference type="SUPFAM" id="SSF57586">
    <property type="entry name" value="TNF receptor-like"/>
    <property type="match status" value="2"/>
</dbReference>
<dbReference type="GO" id="GO:0006915">
    <property type="term" value="P:apoptotic process"/>
    <property type="evidence" value="ECO:0007669"/>
    <property type="project" value="UniProtKB-KW"/>
</dbReference>
<evidence type="ECO:0000256" key="8">
    <source>
        <dbReference type="PROSITE-ProRule" id="PRU00206"/>
    </source>
</evidence>
<keyword evidence="5" id="KW-0677">Repeat</keyword>
<evidence type="ECO:0000259" key="10">
    <source>
        <dbReference type="PROSITE" id="PS50050"/>
    </source>
</evidence>
<feature type="repeat" description="TNFR-Cys" evidence="8">
    <location>
        <begin position="65"/>
        <end position="105"/>
    </location>
</feature>
<evidence type="ECO:0000256" key="4">
    <source>
        <dbReference type="ARBA" id="ARBA00022729"/>
    </source>
</evidence>
<organism evidence="11 12">
    <name type="scientific">Cottoperca gobio</name>
    <name type="common">Frogmouth</name>
    <name type="synonym">Aphritis gobio</name>
    <dbReference type="NCBI Taxonomy" id="56716"/>
    <lineage>
        <taxon>Eukaryota</taxon>
        <taxon>Metazoa</taxon>
        <taxon>Chordata</taxon>
        <taxon>Craniata</taxon>
        <taxon>Vertebrata</taxon>
        <taxon>Euteleostomi</taxon>
        <taxon>Actinopterygii</taxon>
        <taxon>Neopterygii</taxon>
        <taxon>Teleostei</taxon>
        <taxon>Neoteleostei</taxon>
        <taxon>Acanthomorphata</taxon>
        <taxon>Eupercaria</taxon>
        <taxon>Perciformes</taxon>
        <taxon>Notothenioidei</taxon>
        <taxon>Bovichtidae</taxon>
        <taxon>Cottoperca</taxon>
    </lineage>
</organism>
<dbReference type="InterPro" id="IPR052459">
    <property type="entry name" value="TNFRSF_decoy_receptor"/>
</dbReference>
<keyword evidence="11" id="KW-1185">Reference proteome</keyword>
<keyword evidence="7" id="KW-0325">Glycoprotein</keyword>
<dbReference type="GeneID" id="115015822"/>
<feature type="signal peptide" evidence="9">
    <location>
        <begin position="1"/>
        <end position="18"/>
    </location>
</feature>
<keyword evidence="2" id="KW-0964">Secreted</keyword>
<evidence type="ECO:0000256" key="5">
    <source>
        <dbReference type="ARBA" id="ARBA00022737"/>
    </source>
</evidence>
<name>A0A6J2QNE5_COTGO</name>
<feature type="disulfide bond" evidence="8">
    <location>
        <begin position="66"/>
        <end position="81"/>
    </location>
</feature>
<sequence>MTLVSLFPLIVFAMGAVGMDGVAEQIRTFTYTDPVSGSSVECDRCPPGTYLRARCTSTAKSVCVPCPSGSFTELWNSIAKCLRCGVCGHYEVVRTACSADSDLQCECNQGYYYKKSSGMCHRHRQCPSGQEVLTKGGADEDTTCHSCPIGTYSDTASAHQNCTQHKRCDAPELQLVLKGSTWHDSVCKKREELESRDGGDYLKEILPAFFVHQKMCIRRLRQIVHKLRSEDGKKQRSSGLNLSALHVQINTWVASATANQIRQLPAILTKTGANSAGERLLNKLKKIDSNLSQISLDALGTKVDVIVMSE</sequence>
<keyword evidence="6 8" id="KW-1015">Disulfide bond</keyword>
<evidence type="ECO:0000256" key="9">
    <source>
        <dbReference type="SAM" id="SignalP"/>
    </source>
</evidence>
<dbReference type="InParanoid" id="A0A6J2QNE5"/>
<dbReference type="GO" id="GO:0005576">
    <property type="term" value="C:extracellular region"/>
    <property type="evidence" value="ECO:0007669"/>
    <property type="project" value="UniProtKB-SubCell"/>
</dbReference>
<dbReference type="Proteomes" id="UP000504630">
    <property type="component" value="Chromosome 11"/>
</dbReference>
<dbReference type="PANTHER" id="PTHR23097:SF116">
    <property type="entry name" value="TUMOR NECROSIS FACTOR RECEPTOR SUPERFAMILY MEMBER 6B"/>
    <property type="match status" value="1"/>
</dbReference>
<proteinExistence type="predicted"/>
<keyword evidence="3" id="KW-0053">Apoptosis</keyword>
<dbReference type="InterPro" id="IPR001368">
    <property type="entry name" value="TNFR/NGFR_Cys_rich_reg"/>
</dbReference>
<dbReference type="Pfam" id="PF00020">
    <property type="entry name" value="TNFR_c6"/>
    <property type="match status" value="3"/>
</dbReference>
<dbReference type="SMART" id="SM01411">
    <property type="entry name" value="Ephrin_rec_like"/>
    <property type="match status" value="2"/>
</dbReference>
<feature type="domain" description="TNFR-Cys" evidence="10">
    <location>
        <begin position="65"/>
        <end position="105"/>
    </location>
</feature>
<dbReference type="OrthoDB" id="9990004at2759"/>
<evidence type="ECO:0000313" key="12">
    <source>
        <dbReference type="RefSeq" id="XP_029299266.1"/>
    </source>
</evidence>
<evidence type="ECO:0000256" key="2">
    <source>
        <dbReference type="ARBA" id="ARBA00022525"/>
    </source>
</evidence>
<evidence type="ECO:0000256" key="6">
    <source>
        <dbReference type="ARBA" id="ARBA00023157"/>
    </source>
</evidence>
<dbReference type="KEGG" id="cgob:115015822"/>
<keyword evidence="4 9" id="KW-0732">Signal</keyword>
<evidence type="ECO:0000256" key="1">
    <source>
        <dbReference type="ARBA" id="ARBA00004613"/>
    </source>
</evidence>
<evidence type="ECO:0000256" key="7">
    <source>
        <dbReference type="ARBA" id="ARBA00023180"/>
    </source>
</evidence>
<dbReference type="RefSeq" id="XP_029299266.1">
    <property type="nucleotide sequence ID" value="XM_029443406.1"/>
</dbReference>
<dbReference type="PROSITE" id="PS50050">
    <property type="entry name" value="TNFR_NGFR_2"/>
    <property type="match status" value="1"/>
</dbReference>
<protein>
    <submittedName>
        <fullName evidence="12">Tumor necrosis factor receptor superfamily member 6B-like isoform X1</fullName>
    </submittedName>
</protein>